<dbReference type="GO" id="GO:0016829">
    <property type="term" value="F:lyase activity"/>
    <property type="evidence" value="ECO:0007669"/>
    <property type="project" value="InterPro"/>
</dbReference>
<dbReference type="InterPro" id="IPR045337">
    <property type="entry name" value="MmgE_PrpD_C"/>
</dbReference>
<dbReference type="Pfam" id="PF19305">
    <property type="entry name" value="MmgE_PrpD_C"/>
    <property type="match status" value="1"/>
</dbReference>
<dbReference type="SUPFAM" id="SSF103378">
    <property type="entry name" value="2-methylcitrate dehydratase PrpD"/>
    <property type="match status" value="1"/>
</dbReference>
<dbReference type="Proteomes" id="UP000189627">
    <property type="component" value="Plasmid pENH92"/>
</dbReference>
<dbReference type="InterPro" id="IPR005656">
    <property type="entry name" value="MmgE_PrpD"/>
</dbReference>
<dbReference type="PANTHER" id="PTHR16943">
    <property type="entry name" value="2-METHYLCITRATE DEHYDRATASE-RELATED"/>
    <property type="match status" value="1"/>
</dbReference>
<evidence type="ECO:0000313" key="4">
    <source>
        <dbReference type="EMBL" id="AQV99184.1"/>
    </source>
</evidence>
<sequence length="463" mass="48375">MLPITKTPHQSQGHASRLIDFLYELGIEAPGAPMERARWCLLDALGCALLGARQPWSEIMTAEAVGDGSRGSCTIIGMAGSVAPSHAALCNGTAMHGFELDDLLSEALIHPGAVIVPAVLAAAEAVEASGVQVLRAIVAGYEATARISMALGMDPSQRGFHKTSVVGPVAGAIAAGVAMRLSPEPLRNAVGLACSCSSGVKNFAAGSAGMVKRMHAGRAAEAAVRMAMLARRGFTAPPSAIDGKFGLLDAFSGDTAQPALLDADLGARWAIDDVWVKVYPICGWIQGVVQLLLAMREQGGLEAHKVARIVVATSAFAVQYNGNKEVADTMDAQYSIPYCASVALTGDPGDPKAFGVEAIRDPVRAELMKRVELVVDPIADEVYPKQFACRVEVHLKDGEVRSAETRDAHGTPGNPCDTAEQIAKFKRLAGLSGLPVATQGVVSAVQGLESLRSVTALTRLLRP</sequence>
<dbReference type="PANTHER" id="PTHR16943:SF8">
    <property type="entry name" value="2-METHYLCITRATE DEHYDRATASE"/>
    <property type="match status" value="1"/>
</dbReference>
<comment type="similarity">
    <text evidence="1">Belongs to the PrpD family.</text>
</comment>
<accession>A0A1U9V2K0</accession>
<dbReference type="OrthoDB" id="8950577at2"/>
<dbReference type="Gene3D" id="1.10.4100.10">
    <property type="entry name" value="2-methylcitrate dehydratase PrpD"/>
    <property type="match status" value="1"/>
</dbReference>
<dbReference type="InterPro" id="IPR042183">
    <property type="entry name" value="MmgE/PrpD_sf_1"/>
</dbReference>
<proteinExistence type="inferred from homology"/>
<organism evidence="4 5">
    <name type="scientific">Cupriavidus necator</name>
    <name type="common">Alcaligenes eutrophus</name>
    <name type="synonym">Ralstonia eutropha</name>
    <dbReference type="NCBI Taxonomy" id="106590"/>
    <lineage>
        <taxon>Bacteria</taxon>
        <taxon>Pseudomonadati</taxon>
        <taxon>Pseudomonadota</taxon>
        <taxon>Betaproteobacteria</taxon>
        <taxon>Burkholderiales</taxon>
        <taxon>Burkholderiaceae</taxon>
        <taxon>Cupriavidus</taxon>
    </lineage>
</organism>
<name>A0A1U9V2K0_CUPNE</name>
<dbReference type="EMBL" id="CP017759">
    <property type="protein sequence ID" value="AQV99184.1"/>
    <property type="molecule type" value="Genomic_DNA"/>
</dbReference>
<dbReference type="RefSeq" id="WP_078201603.1">
    <property type="nucleotide sequence ID" value="NZ_CP017759.1"/>
</dbReference>
<evidence type="ECO:0000259" key="2">
    <source>
        <dbReference type="Pfam" id="PF03972"/>
    </source>
</evidence>
<evidence type="ECO:0000313" key="5">
    <source>
        <dbReference type="Proteomes" id="UP000189627"/>
    </source>
</evidence>
<dbReference type="InterPro" id="IPR042188">
    <property type="entry name" value="MmgE/PrpD_sf_2"/>
</dbReference>
<evidence type="ECO:0000259" key="3">
    <source>
        <dbReference type="Pfam" id="PF19305"/>
    </source>
</evidence>
<reference evidence="5" key="1">
    <citation type="submission" date="2017-02" db="EMBL/GenBank/DDBJ databases">
        <title>Complete genome sequence of Cupriavidus necator strain NH9, a 3-chlorobenzoate degrader.</title>
        <authorList>
            <person name="Moriuchi R."/>
            <person name="Dohra H."/>
            <person name="Ogawa N."/>
        </authorList>
    </citation>
    <scope>NUCLEOTIDE SEQUENCE [LARGE SCALE GENOMIC DNA]</scope>
    <source>
        <strain evidence="5">NH9</strain>
        <plasmid evidence="5">penh92</plasmid>
    </source>
</reference>
<dbReference type="Pfam" id="PF03972">
    <property type="entry name" value="MmgE_PrpD_N"/>
    <property type="match status" value="1"/>
</dbReference>
<evidence type="ECO:0000256" key="1">
    <source>
        <dbReference type="ARBA" id="ARBA00006174"/>
    </source>
</evidence>
<feature type="domain" description="MmgE/PrpD N-terminal" evidence="2">
    <location>
        <begin position="20"/>
        <end position="254"/>
    </location>
</feature>
<dbReference type="AlphaFoldDB" id="A0A1U9V2K0"/>
<dbReference type="InterPro" id="IPR045336">
    <property type="entry name" value="MmgE_PrpD_N"/>
</dbReference>
<gene>
    <name evidence="4" type="ORF">BJN34_35500</name>
</gene>
<dbReference type="KEGG" id="cuh:BJN34_35500"/>
<protein>
    <submittedName>
        <fullName evidence="4">MmgE/PrpD family protein</fullName>
    </submittedName>
</protein>
<dbReference type="InterPro" id="IPR036148">
    <property type="entry name" value="MmgE/PrpD_sf"/>
</dbReference>
<feature type="domain" description="MmgE/PrpD C-terminal" evidence="3">
    <location>
        <begin position="279"/>
        <end position="430"/>
    </location>
</feature>
<dbReference type="Gene3D" id="3.30.1330.120">
    <property type="entry name" value="2-methylcitrate dehydratase PrpD"/>
    <property type="match status" value="1"/>
</dbReference>
<geneLocation type="plasmid" evidence="5">
    <name>penh92</name>
</geneLocation>
<keyword evidence="4" id="KW-0614">Plasmid</keyword>